<dbReference type="InterPro" id="IPR006311">
    <property type="entry name" value="TAT_signal"/>
</dbReference>
<dbReference type="Proteomes" id="UP001500051">
    <property type="component" value="Unassembled WGS sequence"/>
</dbReference>
<evidence type="ECO:0000256" key="1">
    <source>
        <dbReference type="ARBA" id="ARBA00018879"/>
    </source>
</evidence>
<dbReference type="InterPro" id="IPR000871">
    <property type="entry name" value="Beta-lactam_class-A"/>
</dbReference>
<accession>A0ABP7D7U6</accession>
<evidence type="ECO:0000259" key="3">
    <source>
        <dbReference type="Pfam" id="PF13354"/>
    </source>
</evidence>
<feature type="domain" description="Beta-lactamase class A catalytic" evidence="3">
    <location>
        <begin position="66"/>
        <end position="286"/>
    </location>
</feature>
<dbReference type="InterPro" id="IPR045155">
    <property type="entry name" value="Beta-lactam_cat"/>
</dbReference>
<dbReference type="PANTHER" id="PTHR35333:SF3">
    <property type="entry name" value="BETA-LACTAMASE-TYPE TRANSPEPTIDASE FOLD CONTAINING PROTEIN"/>
    <property type="match status" value="1"/>
</dbReference>
<keyword evidence="5" id="KW-1185">Reference proteome</keyword>
<comment type="caution">
    <text evidence="4">The sequence shown here is derived from an EMBL/GenBank/DDBJ whole genome shotgun (WGS) entry which is preliminary data.</text>
</comment>
<proteinExistence type="predicted"/>
<dbReference type="EMBL" id="BAAAYX010000004">
    <property type="protein sequence ID" value="GAA3700665.1"/>
    <property type="molecule type" value="Genomic_DNA"/>
</dbReference>
<protein>
    <recommendedName>
        <fullName evidence="1">Beta-lactamase</fullName>
    </recommendedName>
    <alternativeName>
        <fullName evidence="2">Penicillinase</fullName>
    </alternativeName>
</protein>
<dbReference type="PROSITE" id="PS51318">
    <property type="entry name" value="TAT"/>
    <property type="match status" value="1"/>
</dbReference>
<dbReference type="InterPro" id="IPR012338">
    <property type="entry name" value="Beta-lactam/transpept-like"/>
</dbReference>
<organism evidence="4 5">
    <name type="scientific">Microlunatus aurantiacus</name>
    <dbReference type="NCBI Taxonomy" id="446786"/>
    <lineage>
        <taxon>Bacteria</taxon>
        <taxon>Bacillati</taxon>
        <taxon>Actinomycetota</taxon>
        <taxon>Actinomycetes</taxon>
        <taxon>Propionibacteriales</taxon>
        <taxon>Propionibacteriaceae</taxon>
        <taxon>Microlunatus</taxon>
    </lineage>
</organism>
<dbReference type="Gene3D" id="3.40.710.10">
    <property type="entry name" value="DD-peptidase/beta-lactamase superfamily"/>
    <property type="match status" value="1"/>
</dbReference>
<dbReference type="SUPFAM" id="SSF56601">
    <property type="entry name" value="beta-lactamase/transpeptidase-like"/>
    <property type="match status" value="1"/>
</dbReference>
<reference evidence="5" key="1">
    <citation type="journal article" date="2019" name="Int. J. Syst. Evol. Microbiol.">
        <title>The Global Catalogue of Microorganisms (GCM) 10K type strain sequencing project: providing services to taxonomists for standard genome sequencing and annotation.</title>
        <authorList>
            <consortium name="The Broad Institute Genomics Platform"/>
            <consortium name="The Broad Institute Genome Sequencing Center for Infectious Disease"/>
            <person name="Wu L."/>
            <person name="Ma J."/>
        </authorList>
    </citation>
    <scope>NUCLEOTIDE SEQUENCE [LARGE SCALE GENOMIC DNA]</scope>
    <source>
        <strain evidence="5">JCM 16548</strain>
    </source>
</reference>
<dbReference type="Pfam" id="PF13354">
    <property type="entry name" value="Beta-lactamase2"/>
    <property type="match status" value="1"/>
</dbReference>
<dbReference type="PRINTS" id="PR00118">
    <property type="entry name" value="BLACTAMASEA"/>
</dbReference>
<gene>
    <name evidence="4" type="primary">bla</name>
    <name evidence="4" type="ORF">GCM10022204_16810</name>
</gene>
<dbReference type="NCBIfam" id="NF033103">
    <property type="entry name" value="bla_class_A"/>
    <property type="match status" value="1"/>
</dbReference>
<dbReference type="PANTHER" id="PTHR35333">
    <property type="entry name" value="BETA-LACTAMASE"/>
    <property type="match status" value="1"/>
</dbReference>
<dbReference type="RefSeq" id="WP_344811874.1">
    <property type="nucleotide sequence ID" value="NZ_BAAAYX010000004.1"/>
</dbReference>
<evidence type="ECO:0000256" key="2">
    <source>
        <dbReference type="ARBA" id="ARBA00030171"/>
    </source>
</evidence>
<sequence>MTTPDSAIVSTVAASPVRRRTLLTASTALVLGAALPAGDHTTARAADTTDSSVAALERRHGRIAAVYARNLRTGRTLLHRPDRAMPMCSLFKVIAVAAVLRGELVVPDRRVLERPVHLPPAALVENSPYVEECFATGRIPTVADLCRAALQRSDNTAGNALLSVIGGPAGLTRSARRLGDDTTRLDRWEPELNSAEPDRRTDTTSARAIARTYSWLLLGPALPAPDRRRLRGWMLGNETSGGRLGKALPPGWRLADKTGAGAYGVVNDAGVAWGPDGTPVLLSVLTRSADEGAANDNELVAEIGQLCFARLT</sequence>
<name>A0ABP7D7U6_9ACTN</name>
<evidence type="ECO:0000313" key="5">
    <source>
        <dbReference type="Proteomes" id="UP001500051"/>
    </source>
</evidence>
<evidence type="ECO:0000313" key="4">
    <source>
        <dbReference type="EMBL" id="GAA3700665.1"/>
    </source>
</evidence>